<dbReference type="GO" id="GO:0001525">
    <property type="term" value="P:angiogenesis"/>
    <property type="evidence" value="ECO:0007669"/>
    <property type="project" value="UniProtKB-KW"/>
</dbReference>
<sequence length="482" mass="54959">MLLGSLLLLVGTMTAAQRMGQPANGRKLQLQFKHNECSYTFFLPEPQPCGPESSIAGPQPSMMHTRLLFHYQMAKLENALRNSTQRLQKLEKNIQTLFGSGLQQAQENIVQSHTTPVLELDTSLLNQTTNETVKLTDMESQVLSQMSHMERQMLETSLTTDKLEKQLQKQRGTLDLLHGQSSNLETWLHTLEDDQTVQLEALHSEKKNLRQQLDQHSSRLARIQQGLEALRSNSSLLQQQQHQLLQSLQILKRMVEQNPGTAVQVFQDCEDIRKFGLNKDGVYIILVPSLNQTKRVFCVMDPEGGAWTVIQRREDGSVDFQRNWEEYKQGFGNPAGEHWLGNELVHQLTSRAKYSLRVEMEDWDGHTFYASFEHFQLGSEKQSYRIFLDKENGMSSPRGHLIIGNNTFSTQDADHDNCACNCAAIMSGGWWFDACGTSNLNGIYHPAGQHKFKINGIRWDRSSPHSAFSLRTSRMMMRPLQS</sequence>
<evidence type="ECO:0000259" key="10">
    <source>
        <dbReference type="PROSITE" id="PS51406"/>
    </source>
</evidence>
<evidence type="ECO:0000313" key="12">
    <source>
        <dbReference type="Proteomes" id="UP000028990"/>
    </source>
</evidence>
<dbReference type="EMBL" id="KN121952">
    <property type="protein sequence ID" value="KFO34471.1"/>
    <property type="molecule type" value="Genomic_DNA"/>
</dbReference>
<dbReference type="CDD" id="cd00087">
    <property type="entry name" value="FReD"/>
    <property type="match status" value="1"/>
</dbReference>
<gene>
    <name evidence="11" type="ORF">H920_04134</name>
</gene>
<feature type="domain" description="Fibrinogen C-terminal" evidence="10">
    <location>
        <begin position="260"/>
        <end position="481"/>
    </location>
</feature>
<dbReference type="PROSITE" id="PS00514">
    <property type="entry name" value="FIBRINOGEN_C_1"/>
    <property type="match status" value="1"/>
</dbReference>
<evidence type="ECO:0000256" key="8">
    <source>
        <dbReference type="SAM" id="Coils"/>
    </source>
</evidence>
<keyword evidence="3" id="KW-0037">Angiogenesis</keyword>
<evidence type="ECO:0000256" key="4">
    <source>
        <dbReference type="ARBA" id="ARBA00022729"/>
    </source>
</evidence>
<reference evidence="11 12" key="1">
    <citation type="submission" date="2013-11" db="EMBL/GenBank/DDBJ databases">
        <title>The Damaraland mole rat (Fukomys damarensis) genome and evolution of African mole rats.</title>
        <authorList>
            <person name="Gladyshev V.N."/>
            <person name="Fang X."/>
        </authorList>
    </citation>
    <scope>NUCLEOTIDE SEQUENCE [LARGE SCALE GENOMIC DNA]</scope>
    <source>
        <tissue evidence="11">Liver</tissue>
    </source>
</reference>
<dbReference type="InterPro" id="IPR020837">
    <property type="entry name" value="Fibrinogen_CS"/>
</dbReference>
<protein>
    <submittedName>
        <fullName evidence="11">Angiopoietin-4</fullName>
    </submittedName>
</protein>
<organism evidence="11 12">
    <name type="scientific">Fukomys damarensis</name>
    <name type="common">Damaraland mole rat</name>
    <name type="synonym">Cryptomys damarensis</name>
    <dbReference type="NCBI Taxonomy" id="885580"/>
    <lineage>
        <taxon>Eukaryota</taxon>
        <taxon>Metazoa</taxon>
        <taxon>Chordata</taxon>
        <taxon>Craniata</taxon>
        <taxon>Vertebrata</taxon>
        <taxon>Euteleostomi</taxon>
        <taxon>Mammalia</taxon>
        <taxon>Eutheria</taxon>
        <taxon>Euarchontoglires</taxon>
        <taxon>Glires</taxon>
        <taxon>Rodentia</taxon>
        <taxon>Hystricomorpha</taxon>
        <taxon>Bathyergidae</taxon>
        <taxon>Fukomys</taxon>
    </lineage>
</organism>
<dbReference type="GO" id="GO:0005576">
    <property type="term" value="C:extracellular region"/>
    <property type="evidence" value="ECO:0007669"/>
    <property type="project" value="UniProtKB-SubCell"/>
</dbReference>
<dbReference type="Pfam" id="PF00147">
    <property type="entry name" value="Fibrinogen_C"/>
    <property type="match status" value="1"/>
</dbReference>
<feature type="coiled-coil region" evidence="8">
    <location>
        <begin position="73"/>
        <end position="100"/>
    </location>
</feature>
<dbReference type="InterPro" id="IPR037579">
    <property type="entry name" value="FIB_ANG-like"/>
</dbReference>
<evidence type="ECO:0000256" key="6">
    <source>
        <dbReference type="ARBA" id="ARBA00023157"/>
    </source>
</evidence>
<evidence type="ECO:0000256" key="2">
    <source>
        <dbReference type="ARBA" id="ARBA00022525"/>
    </source>
</evidence>
<dbReference type="SUPFAM" id="SSF56496">
    <property type="entry name" value="Fibrinogen C-terminal domain-like"/>
    <property type="match status" value="1"/>
</dbReference>
<keyword evidence="7" id="KW-0325">Glycoprotein</keyword>
<dbReference type="Gene3D" id="4.10.530.10">
    <property type="entry name" value="Gamma-fibrinogen Carboxyl Terminal Fragment, domain 2"/>
    <property type="match status" value="1"/>
</dbReference>
<dbReference type="InterPro" id="IPR036056">
    <property type="entry name" value="Fibrinogen-like_C"/>
</dbReference>
<evidence type="ECO:0000256" key="9">
    <source>
        <dbReference type="SAM" id="SignalP"/>
    </source>
</evidence>
<dbReference type="Proteomes" id="UP000028990">
    <property type="component" value="Unassembled WGS sequence"/>
</dbReference>
<dbReference type="InterPro" id="IPR014716">
    <property type="entry name" value="Fibrinogen_a/b/g_C_1"/>
</dbReference>
<feature type="signal peptide" evidence="9">
    <location>
        <begin position="1"/>
        <end position="16"/>
    </location>
</feature>
<comment type="subcellular location">
    <subcellularLocation>
        <location evidence="1">Secreted</location>
    </subcellularLocation>
</comment>
<keyword evidence="4 9" id="KW-0732">Signal</keyword>
<dbReference type="PANTHER" id="PTHR47221">
    <property type="entry name" value="FIBRINOGEN ALPHA CHAIN"/>
    <property type="match status" value="1"/>
</dbReference>
<proteinExistence type="predicted"/>
<dbReference type="PROSITE" id="PS51406">
    <property type="entry name" value="FIBRINOGEN_C_2"/>
    <property type="match status" value="1"/>
</dbReference>
<feature type="coiled-coil region" evidence="8">
    <location>
        <begin position="192"/>
        <end position="240"/>
    </location>
</feature>
<accession>A0A091EGA4</accession>
<dbReference type="GO" id="GO:0007596">
    <property type="term" value="P:blood coagulation"/>
    <property type="evidence" value="ECO:0007669"/>
    <property type="project" value="InterPro"/>
</dbReference>
<name>A0A091EGA4_FUKDA</name>
<evidence type="ECO:0000313" key="11">
    <source>
        <dbReference type="EMBL" id="KFO34471.1"/>
    </source>
</evidence>
<dbReference type="PANTHER" id="PTHR47221:SF6">
    <property type="entry name" value="FIBRINOGEN ALPHA CHAIN"/>
    <property type="match status" value="1"/>
</dbReference>
<dbReference type="SMART" id="SM00186">
    <property type="entry name" value="FBG"/>
    <property type="match status" value="1"/>
</dbReference>
<dbReference type="Pfam" id="PF25443">
    <property type="entry name" value="ANG-1"/>
    <property type="match status" value="1"/>
</dbReference>
<feature type="chain" id="PRO_5001872756" evidence="9">
    <location>
        <begin position="17"/>
        <end position="482"/>
    </location>
</feature>
<evidence type="ECO:0000256" key="1">
    <source>
        <dbReference type="ARBA" id="ARBA00004613"/>
    </source>
</evidence>
<dbReference type="STRING" id="885580.ENSFDAP00000002231"/>
<dbReference type="Gene3D" id="3.90.215.10">
    <property type="entry name" value="Gamma Fibrinogen, chain A, domain 1"/>
    <property type="match status" value="1"/>
</dbReference>
<dbReference type="InterPro" id="IPR002181">
    <property type="entry name" value="Fibrinogen_a/b/g_C_dom"/>
</dbReference>
<evidence type="ECO:0000256" key="7">
    <source>
        <dbReference type="ARBA" id="ARBA00023180"/>
    </source>
</evidence>
<dbReference type="AlphaFoldDB" id="A0A091EGA4"/>
<dbReference type="FunFam" id="3.90.215.10:FF:000001">
    <property type="entry name" value="Tenascin isoform 1"/>
    <property type="match status" value="1"/>
</dbReference>
<keyword evidence="2" id="KW-0964">Secreted</keyword>
<keyword evidence="5 8" id="KW-0175">Coiled coil</keyword>
<dbReference type="eggNOG" id="KOG2579">
    <property type="taxonomic scope" value="Eukaryota"/>
</dbReference>
<keyword evidence="6" id="KW-1015">Disulfide bond</keyword>
<evidence type="ECO:0000256" key="3">
    <source>
        <dbReference type="ARBA" id="ARBA00022657"/>
    </source>
</evidence>
<evidence type="ECO:0000256" key="5">
    <source>
        <dbReference type="ARBA" id="ARBA00023054"/>
    </source>
</evidence>
<keyword evidence="12" id="KW-1185">Reference proteome</keyword>
<dbReference type="InterPro" id="IPR057439">
    <property type="entry name" value="ANG-1/2/4"/>
</dbReference>